<sequence length="250" mass="27822">QGKFTLLRDTRTDGSFLVHHFLSFYLRAGCKVCFVALLQSFSHYSIVAQKLGVNLTAAKERGQLVFLEGLKSCLDLWFGEEEKQSGELSPLQFLSESTSDLKALFNFVRTSLTPADSDTWQGPVLLVDDLSVLLSLGATPVAVLDFIHYCRVTVCSQLKGNIVVLVHSEQDSKDEENELVGNSLSHHSDLILWVEGLATGFCKDVHGQIKIIKRVSLELRGEQDRVQVYQYKIQDKNITFFAPGLSAAVL</sequence>
<dbReference type="PANTHER" id="PTHR16184:SF6">
    <property type="entry name" value="ELONGATOR COMPLEX PROTEIN 6"/>
    <property type="match status" value="1"/>
</dbReference>
<keyword evidence="11" id="KW-1185">Reference proteome</keyword>
<feature type="non-terminal residue" evidence="10">
    <location>
        <position position="250"/>
    </location>
</feature>
<proteinExistence type="inferred from homology"/>
<name>A0A7K8X5W4_9PICI</name>
<keyword evidence="6" id="KW-0963">Cytoplasm</keyword>
<dbReference type="Proteomes" id="UP000583613">
    <property type="component" value="Unassembled WGS sequence"/>
</dbReference>
<gene>
    <name evidence="10" type="primary">Elp6</name>
    <name evidence="10" type="ORF">EUBBOU_R07413</name>
</gene>
<dbReference type="CDD" id="cd19495">
    <property type="entry name" value="Elp6"/>
    <property type="match status" value="1"/>
</dbReference>
<protein>
    <recommendedName>
        <fullName evidence="5">Elongator complex protein 6</fullName>
    </recommendedName>
    <alternativeName>
        <fullName evidence="9">Protein TMEM103</fullName>
    </alternativeName>
</protein>
<dbReference type="GO" id="GO:0002098">
    <property type="term" value="P:tRNA wobble uridine modification"/>
    <property type="evidence" value="ECO:0007669"/>
    <property type="project" value="InterPro"/>
</dbReference>
<evidence type="ECO:0000256" key="7">
    <source>
        <dbReference type="ARBA" id="ARBA00022694"/>
    </source>
</evidence>
<dbReference type="EMBL" id="VWZE01002437">
    <property type="protein sequence ID" value="NXF85740.1"/>
    <property type="molecule type" value="Genomic_DNA"/>
</dbReference>
<evidence type="ECO:0000313" key="10">
    <source>
        <dbReference type="EMBL" id="NXF85740.1"/>
    </source>
</evidence>
<comment type="similarity">
    <text evidence="4">Belongs to the ELP6 family.</text>
</comment>
<dbReference type="OrthoDB" id="9995306at2759"/>
<keyword evidence="8" id="KW-0539">Nucleus</keyword>
<evidence type="ECO:0000256" key="5">
    <source>
        <dbReference type="ARBA" id="ARBA00020263"/>
    </source>
</evidence>
<comment type="pathway">
    <text evidence="3">tRNA modification; 5-methoxycarbonylmethyl-2-thiouridine-tRNA biosynthesis.</text>
</comment>
<reference evidence="10 11" key="1">
    <citation type="submission" date="2019-09" db="EMBL/GenBank/DDBJ databases">
        <title>Bird 10,000 Genomes (B10K) Project - Family phase.</title>
        <authorList>
            <person name="Zhang G."/>
        </authorList>
    </citation>
    <scope>NUCLEOTIDE SEQUENCE [LARGE SCALE GENOMIC DNA]</scope>
    <source>
        <strain evidence="10">B10K-DU-001-04</strain>
        <tissue evidence="10">Muscle</tissue>
    </source>
</reference>
<dbReference type="InterPro" id="IPR027417">
    <property type="entry name" value="P-loop_NTPase"/>
</dbReference>
<keyword evidence="7" id="KW-0819">tRNA processing</keyword>
<comment type="subcellular location">
    <subcellularLocation>
        <location evidence="2">Cytoplasm</location>
    </subcellularLocation>
    <subcellularLocation>
        <location evidence="1">Nucleus</location>
    </subcellularLocation>
</comment>
<dbReference type="GO" id="GO:0005634">
    <property type="term" value="C:nucleus"/>
    <property type="evidence" value="ECO:0007669"/>
    <property type="project" value="UniProtKB-SubCell"/>
</dbReference>
<evidence type="ECO:0000256" key="8">
    <source>
        <dbReference type="ARBA" id="ARBA00023242"/>
    </source>
</evidence>
<dbReference type="GO" id="GO:0005737">
    <property type="term" value="C:cytoplasm"/>
    <property type="evidence" value="ECO:0007669"/>
    <property type="project" value="UniProtKB-SubCell"/>
</dbReference>
<dbReference type="Gene3D" id="3.40.50.300">
    <property type="entry name" value="P-loop containing nucleotide triphosphate hydrolases"/>
    <property type="match status" value="1"/>
</dbReference>
<accession>A0A7K8X5W4</accession>
<dbReference type="GO" id="GO:0033588">
    <property type="term" value="C:elongator holoenzyme complex"/>
    <property type="evidence" value="ECO:0007669"/>
    <property type="project" value="InterPro"/>
</dbReference>
<feature type="non-terminal residue" evidence="10">
    <location>
        <position position="1"/>
    </location>
</feature>
<evidence type="ECO:0000256" key="4">
    <source>
        <dbReference type="ARBA" id="ARBA00008837"/>
    </source>
</evidence>
<evidence type="ECO:0000256" key="2">
    <source>
        <dbReference type="ARBA" id="ARBA00004496"/>
    </source>
</evidence>
<organism evidence="10 11">
    <name type="scientific">Eubucco bourcierii</name>
    <name type="common">red-headed barbet</name>
    <dbReference type="NCBI Taxonomy" id="91767"/>
    <lineage>
        <taxon>Eukaryota</taxon>
        <taxon>Metazoa</taxon>
        <taxon>Chordata</taxon>
        <taxon>Craniata</taxon>
        <taxon>Vertebrata</taxon>
        <taxon>Euteleostomi</taxon>
        <taxon>Archelosauria</taxon>
        <taxon>Archosauria</taxon>
        <taxon>Dinosauria</taxon>
        <taxon>Saurischia</taxon>
        <taxon>Theropoda</taxon>
        <taxon>Coelurosauria</taxon>
        <taxon>Aves</taxon>
        <taxon>Neognathae</taxon>
        <taxon>Neoaves</taxon>
        <taxon>Telluraves</taxon>
        <taxon>Coraciimorphae</taxon>
        <taxon>Piciformes</taxon>
        <taxon>Ramphastidae</taxon>
        <taxon>Eubucco</taxon>
    </lineage>
</organism>
<dbReference type="FunFam" id="3.40.50.300:FF:001078">
    <property type="entry name" value="Elongator acetyltransferase complex subunit 6"/>
    <property type="match status" value="1"/>
</dbReference>
<dbReference type="Pfam" id="PF09807">
    <property type="entry name" value="ELP6"/>
    <property type="match status" value="1"/>
</dbReference>
<evidence type="ECO:0000256" key="1">
    <source>
        <dbReference type="ARBA" id="ARBA00004123"/>
    </source>
</evidence>
<evidence type="ECO:0000256" key="6">
    <source>
        <dbReference type="ARBA" id="ARBA00022490"/>
    </source>
</evidence>
<dbReference type="PANTHER" id="PTHR16184">
    <property type="entry name" value="ELONGATOR COMPLEX PROTEIN 6"/>
    <property type="match status" value="1"/>
</dbReference>
<evidence type="ECO:0000256" key="9">
    <source>
        <dbReference type="ARBA" id="ARBA00045027"/>
    </source>
</evidence>
<evidence type="ECO:0000313" key="11">
    <source>
        <dbReference type="Proteomes" id="UP000583613"/>
    </source>
</evidence>
<comment type="caution">
    <text evidence="10">The sequence shown here is derived from an EMBL/GenBank/DDBJ whole genome shotgun (WGS) entry which is preliminary data.</text>
</comment>
<dbReference type="AlphaFoldDB" id="A0A7K8X5W4"/>
<dbReference type="UniPathway" id="UPA00988"/>
<evidence type="ECO:0000256" key="3">
    <source>
        <dbReference type="ARBA" id="ARBA00005043"/>
    </source>
</evidence>
<dbReference type="InterPro" id="IPR018627">
    <property type="entry name" value="ELP6"/>
</dbReference>